<proteinExistence type="predicted"/>
<feature type="domain" description="RNase H type-1" evidence="1">
    <location>
        <begin position="5"/>
        <end position="52"/>
    </location>
</feature>
<name>A0A7J9H0U4_9ROSI</name>
<evidence type="ECO:0000259" key="1">
    <source>
        <dbReference type="Pfam" id="PF13456"/>
    </source>
</evidence>
<accession>A0A7J9H0U4</accession>
<dbReference type="GO" id="GO:0003676">
    <property type="term" value="F:nucleic acid binding"/>
    <property type="evidence" value="ECO:0007669"/>
    <property type="project" value="InterPro"/>
</dbReference>
<gene>
    <name evidence="2" type="ORF">Gohar_013686</name>
</gene>
<evidence type="ECO:0000313" key="2">
    <source>
        <dbReference type="EMBL" id="MBA0803477.1"/>
    </source>
</evidence>
<sequence>SITINEGFAAAGGCVRDHKGEWTIRFARYLGNCSVLEAKLWGILDGMNLTTDMYF</sequence>
<reference evidence="2 3" key="1">
    <citation type="journal article" date="2019" name="Genome Biol. Evol.">
        <title>Insights into the evolution of the New World diploid cottons (Gossypium, subgenus Houzingenia) based on genome sequencing.</title>
        <authorList>
            <person name="Grover C.E."/>
            <person name="Arick M.A. 2nd"/>
            <person name="Thrash A."/>
            <person name="Conover J.L."/>
            <person name="Sanders W.S."/>
            <person name="Peterson D.G."/>
            <person name="Frelichowski J.E."/>
            <person name="Scheffler J.A."/>
            <person name="Scheffler B.E."/>
            <person name="Wendel J.F."/>
        </authorList>
    </citation>
    <scope>NUCLEOTIDE SEQUENCE [LARGE SCALE GENOMIC DNA]</scope>
    <source>
        <strain evidence="2">0</strain>
        <tissue evidence="2">Leaf</tissue>
    </source>
</reference>
<feature type="non-terminal residue" evidence="2">
    <location>
        <position position="1"/>
    </location>
</feature>
<dbReference type="AlphaFoldDB" id="A0A7J9H0U4"/>
<dbReference type="Proteomes" id="UP000593560">
    <property type="component" value="Unassembled WGS sequence"/>
</dbReference>
<organism evidence="2 3">
    <name type="scientific">Gossypium harknessii</name>
    <dbReference type="NCBI Taxonomy" id="34285"/>
    <lineage>
        <taxon>Eukaryota</taxon>
        <taxon>Viridiplantae</taxon>
        <taxon>Streptophyta</taxon>
        <taxon>Embryophyta</taxon>
        <taxon>Tracheophyta</taxon>
        <taxon>Spermatophyta</taxon>
        <taxon>Magnoliopsida</taxon>
        <taxon>eudicotyledons</taxon>
        <taxon>Gunneridae</taxon>
        <taxon>Pentapetalae</taxon>
        <taxon>rosids</taxon>
        <taxon>malvids</taxon>
        <taxon>Malvales</taxon>
        <taxon>Malvaceae</taxon>
        <taxon>Malvoideae</taxon>
        <taxon>Gossypium</taxon>
    </lineage>
</organism>
<evidence type="ECO:0000313" key="3">
    <source>
        <dbReference type="Proteomes" id="UP000593560"/>
    </source>
</evidence>
<dbReference type="GO" id="GO:0004523">
    <property type="term" value="F:RNA-DNA hybrid ribonuclease activity"/>
    <property type="evidence" value="ECO:0007669"/>
    <property type="project" value="InterPro"/>
</dbReference>
<dbReference type="InterPro" id="IPR002156">
    <property type="entry name" value="RNaseH_domain"/>
</dbReference>
<keyword evidence="3" id="KW-1185">Reference proteome</keyword>
<comment type="caution">
    <text evidence="2">The sequence shown here is derived from an EMBL/GenBank/DDBJ whole genome shotgun (WGS) entry which is preliminary data.</text>
</comment>
<dbReference type="Pfam" id="PF13456">
    <property type="entry name" value="RVT_3"/>
    <property type="match status" value="1"/>
</dbReference>
<dbReference type="OrthoDB" id="10316666at2759"/>
<protein>
    <recommendedName>
        <fullName evidence="1">RNase H type-1 domain-containing protein</fullName>
    </recommendedName>
</protein>
<dbReference type="EMBL" id="JABFAD010000007">
    <property type="protein sequence ID" value="MBA0803477.1"/>
    <property type="molecule type" value="Genomic_DNA"/>
</dbReference>